<sequence length="271" mass="29298">MITITLDIERARFILSGIALGCILTVVAPSLNVSVEWTNSDVAQGKVLMFGILVGALVVYVITQVFGLEAETDRSAGKGRSPGGLLSHVGQTEDTPASLAEVSKTLLGLVERLELRTDAAKDRDEEPQENRRPILIRPWSPPPPIPPPVPIPVPVQAPPQMVHVRPPSVQSRTRSSPSPQRRPRYPRSWDDSPRMPRVPTPPSPPSPQAVTVHAARLRSPSPEGIRYPPPPEVVPAGEDPGVSSRMAQRGQQIFMSTAGDLPFGKEDASET</sequence>
<feature type="compositionally biased region" description="Pro residues" evidence="1">
    <location>
        <begin position="196"/>
        <end position="207"/>
    </location>
</feature>
<evidence type="ECO:0000313" key="3">
    <source>
        <dbReference type="EMBL" id="KZS91765.1"/>
    </source>
</evidence>
<keyword evidence="2" id="KW-0472">Membrane</keyword>
<feature type="region of interest" description="Disordered" evidence="1">
    <location>
        <begin position="118"/>
        <end position="247"/>
    </location>
</feature>
<keyword evidence="2" id="KW-1133">Transmembrane helix</keyword>
<feature type="region of interest" description="Disordered" evidence="1">
    <location>
        <begin position="73"/>
        <end position="96"/>
    </location>
</feature>
<reference evidence="3 4" key="1">
    <citation type="journal article" date="2016" name="Mol. Biol. Evol.">
        <title>Comparative Genomics of Early-Diverging Mushroom-Forming Fungi Provides Insights into the Origins of Lignocellulose Decay Capabilities.</title>
        <authorList>
            <person name="Nagy L.G."/>
            <person name="Riley R."/>
            <person name="Tritt A."/>
            <person name="Adam C."/>
            <person name="Daum C."/>
            <person name="Floudas D."/>
            <person name="Sun H."/>
            <person name="Yadav J.S."/>
            <person name="Pangilinan J."/>
            <person name="Larsson K.H."/>
            <person name="Matsuura K."/>
            <person name="Barry K."/>
            <person name="Labutti K."/>
            <person name="Kuo R."/>
            <person name="Ohm R.A."/>
            <person name="Bhattacharya S.S."/>
            <person name="Shirouzu T."/>
            <person name="Yoshinaga Y."/>
            <person name="Martin F.M."/>
            <person name="Grigoriev I.V."/>
            <person name="Hibbett D.S."/>
        </authorList>
    </citation>
    <scope>NUCLEOTIDE SEQUENCE [LARGE SCALE GENOMIC DNA]</scope>
    <source>
        <strain evidence="3 4">HHB9708</strain>
    </source>
</reference>
<name>A0A164SSK9_9AGAM</name>
<keyword evidence="4" id="KW-1185">Reference proteome</keyword>
<feature type="transmembrane region" description="Helical" evidence="2">
    <location>
        <begin position="12"/>
        <end position="35"/>
    </location>
</feature>
<organism evidence="3 4">
    <name type="scientific">Sistotremastrum niveocremeum HHB9708</name>
    <dbReference type="NCBI Taxonomy" id="1314777"/>
    <lineage>
        <taxon>Eukaryota</taxon>
        <taxon>Fungi</taxon>
        <taxon>Dikarya</taxon>
        <taxon>Basidiomycota</taxon>
        <taxon>Agaricomycotina</taxon>
        <taxon>Agaricomycetes</taxon>
        <taxon>Sistotremastrales</taxon>
        <taxon>Sistotremastraceae</taxon>
        <taxon>Sertulicium</taxon>
        <taxon>Sertulicium niveocremeum</taxon>
    </lineage>
</organism>
<accession>A0A164SSK9</accession>
<feature type="transmembrane region" description="Helical" evidence="2">
    <location>
        <begin position="47"/>
        <end position="68"/>
    </location>
</feature>
<dbReference type="Proteomes" id="UP000076722">
    <property type="component" value="Unassembled WGS sequence"/>
</dbReference>
<dbReference type="AlphaFoldDB" id="A0A164SSK9"/>
<gene>
    <name evidence="3" type="ORF">SISNIDRAFT_456345</name>
</gene>
<feature type="compositionally biased region" description="Basic and acidic residues" evidence="1">
    <location>
        <begin position="118"/>
        <end position="132"/>
    </location>
</feature>
<feature type="compositionally biased region" description="Pro residues" evidence="1">
    <location>
        <begin position="139"/>
        <end position="157"/>
    </location>
</feature>
<evidence type="ECO:0000256" key="1">
    <source>
        <dbReference type="SAM" id="MobiDB-lite"/>
    </source>
</evidence>
<evidence type="ECO:0000313" key="4">
    <source>
        <dbReference type="Proteomes" id="UP000076722"/>
    </source>
</evidence>
<keyword evidence="2" id="KW-0812">Transmembrane</keyword>
<dbReference type="EMBL" id="KV419413">
    <property type="protein sequence ID" value="KZS91765.1"/>
    <property type="molecule type" value="Genomic_DNA"/>
</dbReference>
<proteinExistence type="predicted"/>
<protein>
    <submittedName>
        <fullName evidence="3">Uncharacterized protein</fullName>
    </submittedName>
</protein>
<evidence type="ECO:0000256" key="2">
    <source>
        <dbReference type="SAM" id="Phobius"/>
    </source>
</evidence>
<feature type="compositionally biased region" description="Low complexity" evidence="1">
    <location>
        <begin position="164"/>
        <end position="179"/>
    </location>
</feature>